<reference evidence="3 4" key="1">
    <citation type="submission" date="2023-08" db="EMBL/GenBank/DDBJ databases">
        <title>Annotated Genome Sequence of Vanrija albida AlHP1.</title>
        <authorList>
            <person name="Herzog R."/>
        </authorList>
    </citation>
    <scope>NUCLEOTIDE SEQUENCE [LARGE SCALE GENOMIC DNA]</scope>
    <source>
        <strain evidence="3 4">AlHP1</strain>
    </source>
</reference>
<dbReference type="EMBL" id="JBBXJM010000006">
    <property type="protein sequence ID" value="KAL1406434.1"/>
    <property type="molecule type" value="Genomic_DNA"/>
</dbReference>
<proteinExistence type="predicted"/>
<dbReference type="InterPro" id="IPR036885">
    <property type="entry name" value="SWIB_MDM2_dom_sf"/>
</dbReference>
<dbReference type="PANTHER" id="PTHR13844">
    <property type="entry name" value="SWI/SNF-RELATED MATRIX-ASSOCIATED ACTIN-DEPENDENT REGULATOR OF CHROMATIN SUBFAMILY D"/>
    <property type="match status" value="1"/>
</dbReference>
<feature type="region of interest" description="Disordered" evidence="1">
    <location>
        <begin position="117"/>
        <end position="189"/>
    </location>
</feature>
<keyword evidence="4" id="KW-1185">Reference proteome</keyword>
<dbReference type="RefSeq" id="XP_069206378.1">
    <property type="nucleotide sequence ID" value="XM_069356537.1"/>
</dbReference>
<dbReference type="GO" id="GO:0004674">
    <property type="term" value="F:protein serine/threonine kinase activity"/>
    <property type="evidence" value="ECO:0007669"/>
    <property type="project" value="UniProtKB-EC"/>
</dbReference>
<feature type="region of interest" description="Disordered" evidence="1">
    <location>
        <begin position="1"/>
        <end position="57"/>
    </location>
</feature>
<gene>
    <name evidence="3" type="primary">ssr3</name>
    <name evidence="3" type="ORF">Q8F55_008133</name>
</gene>
<dbReference type="EC" id="2.7.11.1" evidence="3"/>
<evidence type="ECO:0000259" key="2">
    <source>
        <dbReference type="PROSITE" id="PS51925"/>
    </source>
</evidence>
<feature type="compositionally biased region" description="Basic and acidic residues" evidence="1">
    <location>
        <begin position="153"/>
        <end position="174"/>
    </location>
</feature>
<keyword evidence="3" id="KW-0808">Transferase</keyword>
<comment type="caution">
    <text evidence="3">The sequence shown here is derived from an EMBL/GenBank/DDBJ whole genome shotgun (WGS) entry which is preliminary data.</text>
</comment>
<evidence type="ECO:0000313" key="3">
    <source>
        <dbReference type="EMBL" id="KAL1406434.1"/>
    </source>
</evidence>
<dbReference type="CDD" id="cd10568">
    <property type="entry name" value="SWIB_like"/>
    <property type="match status" value="1"/>
</dbReference>
<dbReference type="GeneID" id="95989176"/>
<feature type="compositionally biased region" description="Low complexity" evidence="1">
    <location>
        <begin position="176"/>
        <end position="189"/>
    </location>
</feature>
<protein>
    <submittedName>
        <fullName evidence="3">SWI/SNF and RSC complex subunit Ssr3</fullName>
        <ecNumber evidence="3">2.7.11.1</ecNumber>
    </submittedName>
</protein>
<feature type="domain" description="DM2" evidence="2">
    <location>
        <begin position="284"/>
        <end position="363"/>
    </location>
</feature>
<name>A0ABR3PVG5_9TREE</name>
<feature type="compositionally biased region" description="Basic and acidic residues" evidence="1">
    <location>
        <begin position="31"/>
        <end position="44"/>
    </location>
</feature>
<feature type="compositionally biased region" description="Low complexity" evidence="1">
    <location>
        <begin position="11"/>
        <end position="30"/>
    </location>
</feature>
<evidence type="ECO:0000313" key="4">
    <source>
        <dbReference type="Proteomes" id="UP001565368"/>
    </source>
</evidence>
<evidence type="ECO:0000256" key="1">
    <source>
        <dbReference type="SAM" id="MobiDB-lite"/>
    </source>
</evidence>
<sequence>MATPQAGPSHAPATPAAAPQQAQQQQAAADALKRRAEVDADAARRLKHPRPPLPPPHVLQALVPDSPAFTELMKIEQKLDWTLLRKKAEINDALGRSTRIKRTLRVFLSNTVHDQPWQLGKKDTGENNPAVPATAPAEGDKAADGDVSMAEGGEVKKEGEGEKEAQSDEKKEEGADAAAPPAADAAVPPAVDVNTGKGVAGWVLRIEGRLLDTGNHRLDKQKTKFSELLRSVVVEFDKREVPTFPEGNIVEWHPKRGGKELDGFEILRRGDQNVKCRVILHIAHKPERFKVLSPLSELISIREGTRAEIMAAVWQLVKTSGAQDKEDPTIVRPVGGLEHLMAHGAEGLRFHEIPEIITRFLAHPDPVVIPYEIQVNKEFNFHQKCFDIPIEIEDPLKSKMAQLIAGFEGQAGSDIVKLEDKVGELAYFARDLKQKRDFLESFAASPYAFIHNWLAAQARDLDQMLGFQIGAPGTNGGSVREEDLRRSDLFTLPWVDEGIAVYETGRQQQQAAALLAQQQAAAAQAAQRH</sequence>
<dbReference type="SUPFAM" id="SSF47592">
    <property type="entry name" value="SWIB/MDM2 domain"/>
    <property type="match status" value="1"/>
</dbReference>
<accession>A0ABR3PVG5</accession>
<dbReference type="Gene3D" id="1.10.245.10">
    <property type="entry name" value="SWIB/MDM2 domain"/>
    <property type="match status" value="1"/>
</dbReference>
<dbReference type="Pfam" id="PF02201">
    <property type="entry name" value="SWIB"/>
    <property type="match status" value="1"/>
</dbReference>
<dbReference type="InterPro" id="IPR003121">
    <property type="entry name" value="SWIB_MDM2_domain"/>
</dbReference>
<organism evidence="3 4">
    <name type="scientific">Vanrija albida</name>
    <dbReference type="NCBI Taxonomy" id="181172"/>
    <lineage>
        <taxon>Eukaryota</taxon>
        <taxon>Fungi</taxon>
        <taxon>Dikarya</taxon>
        <taxon>Basidiomycota</taxon>
        <taxon>Agaricomycotina</taxon>
        <taxon>Tremellomycetes</taxon>
        <taxon>Trichosporonales</taxon>
        <taxon>Trichosporonaceae</taxon>
        <taxon>Vanrija</taxon>
    </lineage>
</organism>
<dbReference type="Proteomes" id="UP001565368">
    <property type="component" value="Unassembled WGS sequence"/>
</dbReference>
<dbReference type="PROSITE" id="PS51925">
    <property type="entry name" value="SWIB_MDM2"/>
    <property type="match status" value="1"/>
</dbReference>